<protein>
    <submittedName>
        <fullName evidence="1">Uncharacterized protein</fullName>
    </submittedName>
</protein>
<dbReference type="AlphaFoldDB" id="A0A0E9P8U6"/>
<reference evidence="1" key="2">
    <citation type="journal article" date="2015" name="Fish Shellfish Immunol.">
        <title>Early steps in the European eel (Anguilla anguilla)-Vibrio vulnificus interaction in the gills: Role of the RtxA13 toxin.</title>
        <authorList>
            <person name="Callol A."/>
            <person name="Pajuelo D."/>
            <person name="Ebbesson L."/>
            <person name="Teles M."/>
            <person name="MacKenzie S."/>
            <person name="Amaro C."/>
        </authorList>
    </citation>
    <scope>NUCLEOTIDE SEQUENCE</scope>
</reference>
<accession>A0A0E9P8U6</accession>
<sequence>MNCWRNWKSWNRRNWTRTCWKSAAQRTYRCPTCRPHRYLPDQQRKGGRGRG</sequence>
<dbReference type="EMBL" id="GBXM01107496">
    <property type="protein sequence ID" value="JAH01081.1"/>
    <property type="molecule type" value="Transcribed_RNA"/>
</dbReference>
<name>A0A0E9P8U6_ANGAN</name>
<reference evidence="1" key="1">
    <citation type="submission" date="2014-11" db="EMBL/GenBank/DDBJ databases">
        <authorList>
            <person name="Amaro Gonzalez C."/>
        </authorList>
    </citation>
    <scope>NUCLEOTIDE SEQUENCE</scope>
</reference>
<evidence type="ECO:0000313" key="1">
    <source>
        <dbReference type="EMBL" id="JAH01081.1"/>
    </source>
</evidence>
<organism evidence="1">
    <name type="scientific">Anguilla anguilla</name>
    <name type="common">European freshwater eel</name>
    <name type="synonym">Muraena anguilla</name>
    <dbReference type="NCBI Taxonomy" id="7936"/>
    <lineage>
        <taxon>Eukaryota</taxon>
        <taxon>Metazoa</taxon>
        <taxon>Chordata</taxon>
        <taxon>Craniata</taxon>
        <taxon>Vertebrata</taxon>
        <taxon>Euteleostomi</taxon>
        <taxon>Actinopterygii</taxon>
        <taxon>Neopterygii</taxon>
        <taxon>Teleostei</taxon>
        <taxon>Anguilliformes</taxon>
        <taxon>Anguillidae</taxon>
        <taxon>Anguilla</taxon>
    </lineage>
</organism>
<proteinExistence type="predicted"/>